<dbReference type="OrthoDB" id="2367075at2759"/>
<evidence type="ECO:0008006" key="3">
    <source>
        <dbReference type="Google" id="ProtNLM"/>
    </source>
</evidence>
<reference evidence="1 2" key="1">
    <citation type="submission" date="2014-04" db="EMBL/GenBank/DDBJ databases">
        <authorList>
            <consortium name="DOE Joint Genome Institute"/>
            <person name="Kuo A."/>
            <person name="Kohler A."/>
            <person name="Nagy L.G."/>
            <person name="Floudas D."/>
            <person name="Copeland A."/>
            <person name="Barry K.W."/>
            <person name="Cichocki N."/>
            <person name="Veneault-Fourrey C."/>
            <person name="LaButti K."/>
            <person name="Lindquist E.A."/>
            <person name="Lipzen A."/>
            <person name="Lundell T."/>
            <person name="Morin E."/>
            <person name="Murat C."/>
            <person name="Sun H."/>
            <person name="Tunlid A."/>
            <person name="Henrissat B."/>
            <person name="Grigoriev I.V."/>
            <person name="Hibbett D.S."/>
            <person name="Martin F."/>
            <person name="Nordberg H.P."/>
            <person name="Cantor M.N."/>
            <person name="Hua S.X."/>
        </authorList>
    </citation>
    <scope>NUCLEOTIDE SEQUENCE [LARGE SCALE GENOMIC DNA]</scope>
    <source>
        <strain evidence="1 2">Foug A</strain>
    </source>
</reference>
<evidence type="ECO:0000313" key="2">
    <source>
        <dbReference type="Proteomes" id="UP000053989"/>
    </source>
</evidence>
<name>A0A0C3DFA5_9AGAM</name>
<dbReference type="HOGENOM" id="CLU_047592_2_0_1"/>
<organism evidence="1 2">
    <name type="scientific">Scleroderma citrinum Foug A</name>
    <dbReference type="NCBI Taxonomy" id="1036808"/>
    <lineage>
        <taxon>Eukaryota</taxon>
        <taxon>Fungi</taxon>
        <taxon>Dikarya</taxon>
        <taxon>Basidiomycota</taxon>
        <taxon>Agaricomycotina</taxon>
        <taxon>Agaricomycetes</taxon>
        <taxon>Agaricomycetidae</taxon>
        <taxon>Boletales</taxon>
        <taxon>Sclerodermatineae</taxon>
        <taxon>Sclerodermataceae</taxon>
        <taxon>Scleroderma</taxon>
    </lineage>
</organism>
<dbReference type="EMBL" id="KN822147">
    <property type="protein sequence ID" value="KIM54766.1"/>
    <property type="molecule type" value="Genomic_DNA"/>
</dbReference>
<protein>
    <recommendedName>
        <fullName evidence="3">BTB domain-containing protein</fullName>
    </recommendedName>
</protein>
<dbReference type="InterPro" id="IPR011333">
    <property type="entry name" value="SKP1/BTB/POZ_sf"/>
</dbReference>
<keyword evidence="2" id="KW-1185">Reference proteome</keyword>
<evidence type="ECO:0000313" key="1">
    <source>
        <dbReference type="EMBL" id="KIM54766.1"/>
    </source>
</evidence>
<dbReference type="STRING" id="1036808.A0A0C3DFA5"/>
<accession>A0A0C3DFA5</accession>
<dbReference type="InParanoid" id="A0A0C3DFA5"/>
<dbReference type="Gene3D" id="3.30.710.10">
    <property type="entry name" value="Potassium Channel Kv1.1, Chain A"/>
    <property type="match status" value="1"/>
</dbReference>
<dbReference type="Proteomes" id="UP000053989">
    <property type="component" value="Unassembled WGS sequence"/>
</dbReference>
<dbReference type="AlphaFoldDB" id="A0A0C3DFA5"/>
<reference evidence="2" key="2">
    <citation type="submission" date="2015-01" db="EMBL/GenBank/DDBJ databases">
        <title>Evolutionary Origins and Diversification of the Mycorrhizal Mutualists.</title>
        <authorList>
            <consortium name="DOE Joint Genome Institute"/>
            <consortium name="Mycorrhizal Genomics Consortium"/>
            <person name="Kohler A."/>
            <person name="Kuo A."/>
            <person name="Nagy L.G."/>
            <person name="Floudas D."/>
            <person name="Copeland A."/>
            <person name="Barry K.W."/>
            <person name="Cichocki N."/>
            <person name="Veneault-Fourrey C."/>
            <person name="LaButti K."/>
            <person name="Lindquist E.A."/>
            <person name="Lipzen A."/>
            <person name="Lundell T."/>
            <person name="Morin E."/>
            <person name="Murat C."/>
            <person name="Riley R."/>
            <person name="Ohm R."/>
            <person name="Sun H."/>
            <person name="Tunlid A."/>
            <person name="Henrissat B."/>
            <person name="Grigoriev I.V."/>
            <person name="Hibbett D.S."/>
            <person name="Martin F."/>
        </authorList>
    </citation>
    <scope>NUCLEOTIDE SEQUENCE [LARGE SCALE GENOMIC DNA]</scope>
    <source>
        <strain evidence="2">Foug A</strain>
    </source>
</reference>
<sequence>MASSTGGRSKHHKFYTSTVTFLVEDCLFKVPRGPLEAESIIFRDMFLLPQGGTAEIEGLNDENPVVLKGIRQDEFEQLLTVLLSRKFVSGKCAEYDLSLDQWTSVLKLSTMWEFHAPRIAAISHLDSLDDQIDPTHKVVLAMQYDIKEWMLPALLKLARRPDPISIEEGRRMGFETALKLASVREKFSQESGRHRCSSCGVKCGGSKGFSAGTRDSATKDLDFGPVIRATFDL</sequence>
<proteinExistence type="predicted"/>
<gene>
    <name evidence="1" type="ORF">SCLCIDRAFT_1221686</name>
</gene>